<dbReference type="EMBL" id="RFLX01000001">
    <property type="protein sequence ID" value="RMI27245.1"/>
    <property type="molecule type" value="Genomic_DNA"/>
</dbReference>
<sequence>MMSLPALNGLVATVLLFSLLAGVLGLMLDRAARAPGLATAAVAVLVFGLSWGGLLLLGE</sequence>
<organism evidence="2 5">
    <name type="scientific">Teichococcus wenyumeiae</name>
    <dbReference type="NCBI Taxonomy" id="2478470"/>
    <lineage>
        <taxon>Bacteria</taxon>
        <taxon>Pseudomonadati</taxon>
        <taxon>Pseudomonadota</taxon>
        <taxon>Alphaproteobacteria</taxon>
        <taxon>Acetobacterales</taxon>
        <taxon>Roseomonadaceae</taxon>
        <taxon>Roseomonas</taxon>
    </lineage>
</organism>
<keyword evidence="1" id="KW-1133">Transmembrane helix</keyword>
<evidence type="ECO:0000313" key="2">
    <source>
        <dbReference type="EMBL" id="RKK04193.1"/>
    </source>
</evidence>
<dbReference type="AlphaFoldDB" id="A0A3A9JHH9"/>
<feature type="transmembrane region" description="Helical" evidence="1">
    <location>
        <begin position="35"/>
        <end position="57"/>
    </location>
</feature>
<dbReference type="EMBL" id="RAQU01000053">
    <property type="protein sequence ID" value="RKK04193.1"/>
    <property type="molecule type" value="Genomic_DNA"/>
</dbReference>
<evidence type="ECO:0000313" key="3">
    <source>
        <dbReference type="EMBL" id="RMI27245.1"/>
    </source>
</evidence>
<dbReference type="Proteomes" id="UP000274097">
    <property type="component" value="Unassembled WGS sequence"/>
</dbReference>
<dbReference type="Proteomes" id="UP000278036">
    <property type="component" value="Unassembled WGS sequence"/>
</dbReference>
<comment type="caution">
    <text evidence="2">The sequence shown here is derived from an EMBL/GenBank/DDBJ whole genome shotgun (WGS) entry which is preliminary data.</text>
</comment>
<keyword evidence="4" id="KW-1185">Reference proteome</keyword>
<accession>A0A3A9JHH9</accession>
<protein>
    <submittedName>
        <fullName evidence="2">Uncharacterized protein</fullName>
    </submittedName>
</protein>
<keyword evidence="1" id="KW-0812">Transmembrane</keyword>
<evidence type="ECO:0000313" key="5">
    <source>
        <dbReference type="Proteomes" id="UP000278036"/>
    </source>
</evidence>
<evidence type="ECO:0000256" key="1">
    <source>
        <dbReference type="SAM" id="Phobius"/>
    </source>
</evidence>
<dbReference type="InParanoid" id="A0A3A9JHH9"/>
<dbReference type="RefSeq" id="WP_120638318.1">
    <property type="nucleotide sequence ID" value="NZ_RAQU01000053.1"/>
</dbReference>
<gene>
    <name evidence="2" type="ORF">D6Z83_10765</name>
    <name evidence="3" type="ORF">EBE87_02440</name>
</gene>
<proteinExistence type="predicted"/>
<reference evidence="2 5" key="1">
    <citation type="submission" date="2018-09" db="EMBL/GenBank/DDBJ databases">
        <title>Roseomonas sp. nov., isolated from feces of Tibetan antelopes in the Qinghai-Tibet plateau, China.</title>
        <authorList>
            <person name="Tian Z."/>
        </authorList>
    </citation>
    <scope>NUCLEOTIDE SEQUENCE [LARGE SCALE GENOMIC DNA]</scope>
    <source>
        <strain evidence="3 4">Z23</strain>
        <strain evidence="2 5">Z24</strain>
    </source>
</reference>
<name>A0A3A9JHH9_9PROT</name>
<keyword evidence="1" id="KW-0472">Membrane</keyword>
<evidence type="ECO:0000313" key="4">
    <source>
        <dbReference type="Proteomes" id="UP000274097"/>
    </source>
</evidence>